<evidence type="ECO:0000313" key="2">
    <source>
        <dbReference type="EMBL" id="QDT09722.1"/>
    </source>
</evidence>
<evidence type="ECO:0000313" key="3">
    <source>
        <dbReference type="Proteomes" id="UP000319817"/>
    </source>
</evidence>
<dbReference type="InterPro" id="IPR011990">
    <property type="entry name" value="TPR-like_helical_dom_sf"/>
</dbReference>
<organism evidence="2 3">
    <name type="scientific">Stieleria marina</name>
    <dbReference type="NCBI Taxonomy" id="1930275"/>
    <lineage>
        <taxon>Bacteria</taxon>
        <taxon>Pseudomonadati</taxon>
        <taxon>Planctomycetota</taxon>
        <taxon>Planctomycetia</taxon>
        <taxon>Pirellulales</taxon>
        <taxon>Pirellulaceae</taxon>
        <taxon>Stieleria</taxon>
    </lineage>
</organism>
<dbReference type="SUPFAM" id="SSF48452">
    <property type="entry name" value="TPR-like"/>
    <property type="match status" value="1"/>
</dbReference>
<protein>
    <recommendedName>
        <fullName evidence="4">Tetratricopeptide repeat protein</fullName>
    </recommendedName>
</protein>
<keyword evidence="1" id="KW-0812">Transmembrane</keyword>
<evidence type="ECO:0000256" key="1">
    <source>
        <dbReference type="SAM" id="Phobius"/>
    </source>
</evidence>
<dbReference type="Proteomes" id="UP000319817">
    <property type="component" value="Chromosome"/>
</dbReference>
<dbReference type="AlphaFoldDB" id="A0A517NRI3"/>
<keyword evidence="3" id="KW-1185">Reference proteome</keyword>
<feature type="transmembrane region" description="Helical" evidence="1">
    <location>
        <begin position="28"/>
        <end position="46"/>
    </location>
</feature>
<keyword evidence="1" id="KW-1133">Transmembrane helix</keyword>
<evidence type="ECO:0008006" key="4">
    <source>
        <dbReference type="Google" id="ProtNLM"/>
    </source>
</evidence>
<keyword evidence="1" id="KW-0472">Membrane</keyword>
<dbReference type="Gene3D" id="1.25.40.10">
    <property type="entry name" value="Tetratricopeptide repeat domain"/>
    <property type="match status" value="1"/>
</dbReference>
<feature type="transmembrane region" description="Helical" evidence="1">
    <location>
        <begin position="91"/>
        <end position="111"/>
    </location>
</feature>
<reference evidence="2 3" key="1">
    <citation type="submission" date="2019-02" db="EMBL/GenBank/DDBJ databases">
        <title>Deep-cultivation of Planctomycetes and their phenomic and genomic characterization uncovers novel biology.</title>
        <authorList>
            <person name="Wiegand S."/>
            <person name="Jogler M."/>
            <person name="Boedeker C."/>
            <person name="Pinto D."/>
            <person name="Vollmers J."/>
            <person name="Rivas-Marin E."/>
            <person name="Kohn T."/>
            <person name="Peeters S.H."/>
            <person name="Heuer A."/>
            <person name="Rast P."/>
            <person name="Oberbeckmann S."/>
            <person name="Bunk B."/>
            <person name="Jeske O."/>
            <person name="Meyerdierks A."/>
            <person name="Storesund J.E."/>
            <person name="Kallscheuer N."/>
            <person name="Luecker S."/>
            <person name="Lage O.M."/>
            <person name="Pohl T."/>
            <person name="Merkel B.J."/>
            <person name="Hornburger P."/>
            <person name="Mueller R.-W."/>
            <person name="Bruemmer F."/>
            <person name="Labrenz M."/>
            <person name="Spormann A.M."/>
            <person name="Op den Camp H."/>
            <person name="Overmann J."/>
            <person name="Amann R."/>
            <person name="Jetten M.S.M."/>
            <person name="Mascher T."/>
            <person name="Medema M.H."/>
            <person name="Devos D.P."/>
            <person name="Kaster A.-K."/>
            <person name="Ovreas L."/>
            <person name="Rohde M."/>
            <person name="Galperin M.Y."/>
            <person name="Jogler C."/>
        </authorList>
    </citation>
    <scope>NUCLEOTIDE SEQUENCE [LARGE SCALE GENOMIC DNA]</scope>
    <source>
        <strain evidence="2 3">K23_9</strain>
    </source>
</reference>
<sequence>MLAACVVFGAGYWGLDFGDGELKIFGRWDVLAVCTLSALPIAVLIAGQVARQSKVVRGIAGGLSAIAIVLCVYADGDAGALLSASRLSVSAFHGLLAVAATTLVISVLSVVRIGKDRELGLSCSRRVGLLFAVMAVALPSVYTDSVSKTMTNQLNRALSNQRTVKAAAYARKLRHLRPRARIGDVAIATLIESLQSRIADLEAVASRSLSPRSPASSLANRVTALVQLEHLDEALIAIRPLLSGDKFHPASFDFYGLCFQRLGDPGQSLIGYQMAIQFWADQPDSIQKRQSLESAWKGVAFAARQLSNRRMEERAFHELLAVAPAASNHLLLAQCYKEHQKMALAVKHAKQAAAMDPALQPRLEAISASIARDHLGCLGGVK</sequence>
<feature type="transmembrane region" description="Helical" evidence="1">
    <location>
        <begin position="123"/>
        <end position="142"/>
    </location>
</feature>
<name>A0A517NRI3_9BACT</name>
<dbReference type="EMBL" id="CP036526">
    <property type="protein sequence ID" value="QDT09722.1"/>
    <property type="molecule type" value="Genomic_DNA"/>
</dbReference>
<feature type="transmembrane region" description="Helical" evidence="1">
    <location>
        <begin position="58"/>
        <end position="76"/>
    </location>
</feature>
<accession>A0A517NRI3</accession>
<proteinExistence type="predicted"/>
<gene>
    <name evidence="2" type="ORF">K239x_16720</name>
</gene>